<dbReference type="EMBL" id="JAEVFJ010000015">
    <property type="protein sequence ID" value="KAH8100560.1"/>
    <property type="molecule type" value="Genomic_DNA"/>
</dbReference>
<feature type="compositionally biased region" description="Polar residues" evidence="1">
    <location>
        <begin position="134"/>
        <end position="165"/>
    </location>
</feature>
<evidence type="ECO:0000256" key="1">
    <source>
        <dbReference type="SAM" id="MobiDB-lite"/>
    </source>
</evidence>
<comment type="caution">
    <text evidence="2">The sequence shown here is derived from an EMBL/GenBank/DDBJ whole genome shotgun (WGS) entry which is preliminary data.</text>
</comment>
<evidence type="ECO:0000313" key="2">
    <source>
        <dbReference type="EMBL" id="KAH8100560.1"/>
    </source>
</evidence>
<accession>A0A8K0UNE7</accession>
<gene>
    <name evidence="2" type="ORF">BXZ70DRAFT_158721</name>
</gene>
<reference evidence="2" key="1">
    <citation type="journal article" date="2021" name="New Phytol.">
        <title>Evolutionary innovations through gain and loss of genes in the ectomycorrhizal Boletales.</title>
        <authorList>
            <person name="Wu G."/>
            <person name="Miyauchi S."/>
            <person name="Morin E."/>
            <person name="Kuo A."/>
            <person name="Drula E."/>
            <person name="Varga T."/>
            <person name="Kohler A."/>
            <person name="Feng B."/>
            <person name="Cao Y."/>
            <person name="Lipzen A."/>
            <person name="Daum C."/>
            <person name="Hundley H."/>
            <person name="Pangilinan J."/>
            <person name="Johnson J."/>
            <person name="Barry K."/>
            <person name="LaButti K."/>
            <person name="Ng V."/>
            <person name="Ahrendt S."/>
            <person name="Min B."/>
            <person name="Choi I.G."/>
            <person name="Park H."/>
            <person name="Plett J.M."/>
            <person name="Magnuson J."/>
            <person name="Spatafora J.W."/>
            <person name="Nagy L.G."/>
            <person name="Henrissat B."/>
            <person name="Grigoriev I.V."/>
            <person name="Yang Z.L."/>
            <person name="Xu J."/>
            <person name="Martin F.M."/>
        </authorList>
    </citation>
    <scope>NUCLEOTIDE SEQUENCE</scope>
    <source>
        <strain evidence="2">KKN 215</strain>
    </source>
</reference>
<dbReference type="AlphaFoldDB" id="A0A8K0UNE7"/>
<sequence>MPPDPGHCPVDLSIIEDLILDPDILDWRDDDLVDFANDMFDFIERETAKDPQDGGGVDGRKTTTTAQATRILAAARGLRDYVVHGVSSVTDAVGQAKSFMPSPSHGGGDPLSAAEDIPPQEVGPRRHERGNDGTLMQPSTRGYTTTSDAATQSESSFYASQGSERTSLDENMDLTASPSKLPPLDLSIPVPFRISHDTT</sequence>
<feature type="region of interest" description="Disordered" evidence="1">
    <location>
        <begin position="96"/>
        <end position="199"/>
    </location>
</feature>
<organism evidence="2 3">
    <name type="scientific">Cristinia sonorae</name>
    <dbReference type="NCBI Taxonomy" id="1940300"/>
    <lineage>
        <taxon>Eukaryota</taxon>
        <taxon>Fungi</taxon>
        <taxon>Dikarya</taxon>
        <taxon>Basidiomycota</taxon>
        <taxon>Agaricomycotina</taxon>
        <taxon>Agaricomycetes</taxon>
        <taxon>Agaricomycetidae</taxon>
        <taxon>Agaricales</taxon>
        <taxon>Pleurotineae</taxon>
        <taxon>Stephanosporaceae</taxon>
        <taxon>Cristinia</taxon>
    </lineage>
</organism>
<protein>
    <submittedName>
        <fullName evidence="2">Uncharacterized protein</fullName>
    </submittedName>
</protein>
<keyword evidence="3" id="KW-1185">Reference proteome</keyword>
<dbReference type="Proteomes" id="UP000813824">
    <property type="component" value="Unassembled WGS sequence"/>
</dbReference>
<evidence type="ECO:0000313" key="3">
    <source>
        <dbReference type="Proteomes" id="UP000813824"/>
    </source>
</evidence>
<name>A0A8K0UNE7_9AGAR</name>
<proteinExistence type="predicted"/>